<organism evidence="2 3">
    <name type="scientific">Sinomonas flava</name>
    <dbReference type="NCBI Taxonomy" id="496857"/>
    <lineage>
        <taxon>Bacteria</taxon>
        <taxon>Bacillati</taxon>
        <taxon>Actinomycetota</taxon>
        <taxon>Actinomycetes</taxon>
        <taxon>Micrococcales</taxon>
        <taxon>Micrococcaceae</taxon>
        <taxon>Sinomonas</taxon>
    </lineage>
</organism>
<dbReference type="EMBL" id="BAAAQW010000010">
    <property type="protein sequence ID" value="GAA2202442.1"/>
    <property type="molecule type" value="Genomic_DNA"/>
</dbReference>
<evidence type="ECO:0000256" key="1">
    <source>
        <dbReference type="SAM" id="Phobius"/>
    </source>
</evidence>
<sequence length="222" mass="23910">MRIPAALRGENRLMMWLFTLFAATILLSIERPYLAIDALLGGVNLANLLLRFFIYAVCLLLAVRIARAFGSRGAEQALYGPWGLGALGVVAAGTVASFLLMGLQPSSVGLHEGTDEVWFGVYAALGRVYPTFTGVVLIPSLFRATVGAALPALRVAAGLIGAGYTLLIFTNLFPLMPLSWVPVMQTMNYSVLLLLFAGLTVIWVASLQARRRAASAPRRLTR</sequence>
<name>A0ABP5NSC3_9MICC</name>
<dbReference type="Proteomes" id="UP001500432">
    <property type="component" value="Unassembled WGS sequence"/>
</dbReference>
<feature type="transmembrane region" description="Helical" evidence="1">
    <location>
        <begin position="48"/>
        <end position="66"/>
    </location>
</feature>
<keyword evidence="3" id="KW-1185">Reference proteome</keyword>
<feature type="transmembrane region" description="Helical" evidence="1">
    <location>
        <begin position="121"/>
        <end position="142"/>
    </location>
</feature>
<reference evidence="3" key="1">
    <citation type="journal article" date="2019" name="Int. J. Syst. Evol. Microbiol.">
        <title>The Global Catalogue of Microorganisms (GCM) 10K type strain sequencing project: providing services to taxonomists for standard genome sequencing and annotation.</title>
        <authorList>
            <consortium name="The Broad Institute Genomics Platform"/>
            <consortium name="The Broad Institute Genome Sequencing Center for Infectious Disease"/>
            <person name="Wu L."/>
            <person name="Ma J."/>
        </authorList>
    </citation>
    <scope>NUCLEOTIDE SEQUENCE [LARGE SCALE GENOMIC DNA]</scope>
    <source>
        <strain evidence="3">JCM 16034</strain>
    </source>
</reference>
<evidence type="ECO:0000313" key="3">
    <source>
        <dbReference type="Proteomes" id="UP001500432"/>
    </source>
</evidence>
<feature type="transmembrane region" description="Helical" evidence="1">
    <location>
        <begin position="189"/>
        <end position="209"/>
    </location>
</feature>
<keyword evidence="1" id="KW-0472">Membrane</keyword>
<feature type="transmembrane region" description="Helical" evidence="1">
    <location>
        <begin position="149"/>
        <end position="169"/>
    </location>
</feature>
<keyword evidence="1" id="KW-1133">Transmembrane helix</keyword>
<proteinExistence type="predicted"/>
<protein>
    <submittedName>
        <fullName evidence="2">Uncharacterized protein</fullName>
    </submittedName>
</protein>
<keyword evidence="1" id="KW-0812">Transmembrane</keyword>
<feature type="transmembrane region" description="Helical" evidence="1">
    <location>
        <begin position="78"/>
        <end position="101"/>
    </location>
</feature>
<gene>
    <name evidence="2" type="ORF">GCM10009849_30880</name>
</gene>
<comment type="caution">
    <text evidence="2">The sequence shown here is derived from an EMBL/GenBank/DDBJ whole genome shotgun (WGS) entry which is preliminary data.</text>
</comment>
<evidence type="ECO:0000313" key="2">
    <source>
        <dbReference type="EMBL" id="GAA2202442.1"/>
    </source>
</evidence>
<accession>A0ABP5NSC3</accession>